<gene>
    <name evidence="2" type="primary">narJ</name>
    <name evidence="2" type="ORF">CD158_03990</name>
</gene>
<dbReference type="InterPro" id="IPR036411">
    <property type="entry name" value="TorD-like_sf"/>
</dbReference>
<dbReference type="GO" id="GO:0042128">
    <property type="term" value="P:nitrate assimilation"/>
    <property type="evidence" value="ECO:0007669"/>
    <property type="project" value="UniProtKB-KW"/>
</dbReference>
<dbReference type="PANTHER" id="PTHR43680:SF2">
    <property type="entry name" value="NITRATE REDUCTASE MOLYBDENUM COFACTOR ASSEMBLY CHAPERONE NARJ"/>
    <property type="match status" value="1"/>
</dbReference>
<dbReference type="InterPro" id="IPR020945">
    <property type="entry name" value="DMSO/NO3_reduct_chaperone"/>
</dbReference>
<name>A0AAP8PPU5_9STAP</name>
<dbReference type="SUPFAM" id="SSF89155">
    <property type="entry name" value="TorD-like"/>
    <property type="match status" value="1"/>
</dbReference>
<protein>
    <submittedName>
        <fullName evidence="2">Nitrate reductase molybdenum cofactor assembly chaperone</fullName>
    </submittedName>
</protein>
<proteinExistence type="predicted"/>
<dbReference type="Proteomes" id="UP000242470">
    <property type="component" value="Unassembled WGS sequence"/>
</dbReference>
<sequence length="200" mass="23276">MIISMEGSSVINLTNYRYYQDSLGYIAQQLNFPEKLTFHPKTFQQTIEPSHPGYEELKLYHEKMQQYSLSEIKAIYTDTFDFSKKAPLYMTYNKFDTQKERGQMLAKLKVLYEMFGLKMVDNELSDYLPLMLQFLQVANWENDPRAEGNIQLVIMIIEDGTYEMANHLAQEHNPYAHVVRALRETLKACLADPKGVSSHA</sequence>
<dbReference type="GO" id="GO:0051131">
    <property type="term" value="P:chaperone-mediated protein complex assembly"/>
    <property type="evidence" value="ECO:0007669"/>
    <property type="project" value="InterPro"/>
</dbReference>
<dbReference type="GO" id="GO:0051082">
    <property type="term" value="F:unfolded protein binding"/>
    <property type="evidence" value="ECO:0007669"/>
    <property type="project" value="InterPro"/>
</dbReference>
<dbReference type="EMBL" id="PPQW01000020">
    <property type="protein sequence ID" value="PNZ68163.1"/>
    <property type="molecule type" value="Genomic_DNA"/>
</dbReference>
<evidence type="ECO:0000313" key="3">
    <source>
        <dbReference type="Proteomes" id="UP000242470"/>
    </source>
</evidence>
<accession>A0AAP8PPU5</accession>
<dbReference type="AlphaFoldDB" id="A0AAP8PPU5"/>
<dbReference type="NCBIfam" id="TIGR00684">
    <property type="entry name" value="narJ"/>
    <property type="match status" value="1"/>
</dbReference>
<dbReference type="InterPro" id="IPR003765">
    <property type="entry name" value="NO3_reductase_chaperone_NarJ"/>
</dbReference>
<keyword evidence="1" id="KW-0534">Nitrate assimilation</keyword>
<dbReference type="Pfam" id="PF02613">
    <property type="entry name" value="Nitrate_red_del"/>
    <property type="match status" value="1"/>
</dbReference>
<evidence type="ECO:0000313" key="2">
    <source>
        <dbReference type="EMBL" id="PNZ68163.1"/>
    </source>
</evidence>
<comment type="caution">
    <text evidence="2">The sequence shown here is derived from an EMBL/GenBank/DDBJ whole genome shotgun (WGS) entry which is preliminary data.</text>
</comment>
<dbReference type="Gene3D" id="1.10.3480.10">
    <property type="entry name" value="TorD-like"/>
    <property type="match status" value="1"/>
</dbReference>
<dbReference type="GO" id="GO:0016530">
    <property type="term" value="F:metallochaperone activity"/>
    <property type="evidence" value="ECO:0007669"/>
    <property type="project" value="TreeGrafter"/>
</dbReference>
<dbReference type="PANTHER" id="PTHR43680">
    <property type="entry name" value="NITRATE REDUCTASE MOLYBDENUM COFACTOR ASSEMBLY CHAPERONE"/>
    <property type="match status" value="1"/>
</dbReference>
<evidence type="ECO:0000256" key="1">
    <source>
        <dbReference type="ARBA" id="ARBA00023063"/>
    </source>
</evidence>
<organism evidence="2 3">
    <name type="scientific">Staphylococcus auricularis</name>
    <dbReference type="NCBI Taxonomy" id="29379"/>
    <lineage>
        <taxon>Bacteria</taxon>
        <taxon>Bacillati</taxon>
        <taxon>Bacillota</taxon>
        <taxon>Bacilli</taxon>
        <taxon>Bacillales</taxon>
        <taxon>Staphylococcaceae</taxon>
        <taxon>Staphylococcus</taxon>
    </lineage>
</organism>
<reference evidence="2 3" key="1">
    <citation type="submission" date="2017-08" db="EMBL/GenBank/DDBJ databases">
        <title>Draft genome sequences of 64 type strains of genus Staph aureus.</title>
        <authorList>
            <person name="Cole K."/>
            <person name="Golubchik T."/>
            <person name="Russell J."/>
            <person name="Foster D."/>
            <person name="Llewelyn M."/>
            <person name="Wilson D."/>
            <person name="Crook D."/>
            <person name="Paul J."/>
        </authorList>
    </citation>
    <scope>NUCLEOTIDE SEQUENCE [LARGE SCALE GENOMIC DNA]</scope>
    <source>
        <strain evidence="2 3">NCTC 12101</strain>
    </source>
</reference>